<dbReference type="SUPFAM" id="SSF53335">
    <property type="entry name" value="S-adenosyl-L-methionine-dependent methyltransferases"/>
    <property type="match status" value="1"/>
</dbReference>
<dbReference type="Proteomes" id="UP001499882">
    <property type="component" value="Unassembled WGS sequence"/>
</dbReference>
<dbReference type="Gene3D" id="3.40.50.150">
    <property type="entry name" value="Vaccinia Virus protein VP39"/>
    <property type="match status" value="1"/>
</dbReference>
<reference evidence="3" key="1">
    <citation type="journal article" date="2019" name="Int. J. Syst. Evol. Microbiol.">
        <title>The Global Catalogue of Microorganisms (GCM) 10K type strain sequencing project: providing services to taxonomists for standard genome sequencing and annotation.</title>
        <authorList>
            <consortium name="The Broad Institute Genomics Platform"/>
            <consortium name="The Broad Institute Genome Sequencing Center for Infectious Disease"/>
            <person name="Wu L."/>
            <person name="Ma J."/>
        </authorList>
    </citation>
    <scope>NUCLEOTIDE SEQUENCE [LARGE SCALE GENOMIC DNA]</scope>
    <source>
        <strain evidence="3">JCM 18532</strain>
    </source>
</reference>
<comment type="caution">
    <text evidence="2">The sequence shown here is derived from an EMBL/GenBank/DDBJ whole genome shotgun (WGS) entry which is preliminary data.</text>
</comment>
<gene>
    <name evidence="2" type="ORF">GCM10023350_00500</name>
</gene>
<dbReference type="CDD" id="cd02440">
    <property type="entry name" value="AdoMet_MTases"/>
    <property type="match status" value="1"/>
</dbReference>
<evidence type="ECO:0000313" key="3">
    <source>
        <dbReference type="Proteomes" id="UP001499882"/>
    </source>
</evidence>
<evidence type="ECO:0000259" key="1">
    <source>
        <dbReference type="Pfam" id="PF13847"/>
    </source>
</evidence>
<protein>
    <recommendedName>
        <fullName evidence="1">Methyltransferase domain-containing protein</fullName>
    </recommendedName>
</protein>
<organism evidence="2 3">
    <name type="scientific">Nocardioides endophyticus</name>
    <dbReference type="NCBI Taxonomy" id="1353775"/>
    <lineage>
        <taxon>Bacteria</taxon>
        <taxon>Bacillati</taxon>
        <taxon>Actinomycetota</taxon>
        <taxon>Actinomycetes</taxon>
        <taxon>Propionibacteriales</taxon>
        <taxon>Nocardioidaceae</taxon>
        <taxon>Nocardioides</taxon>
    </lineage>
</organism>
<accession>A0ABP8Y6Q0</accession>
<dbReference type="Pfam" id="PF13847">
    <property type="entry name" value="Methyltransf_31"/>
    <property type="match status" value="1"/>
</dbReference>
<dbReference type="InterPro" id="IPR025714">
    <property type="entry name" value="Methyltranfer_dom"/>
</dbReference>
<feature type="domain" description="Methyltransferase" evidence="1">
    <location>
        <begin position="311"/>
        <end position="369"/>
    </location>
</feature>
<sequence>MLPGPKGDRRNSRQEIRTFSFRLRDIWDYCGPGTVVRVVVGDQPLPINQHGMFLKPRTTGAHTPADLRAKLESGYVLGQWGRLQLSKRLDTAWQQSVLALYQRVRGVLQAHGGYDAFVIYGTLLGAVRDGGYIGHDVDFDAAYVSRSRTGPEAADELIQIALALVEDGLRIEALPACLHIQDRDNPEHRIDLFHTFFDEAGLLRLPFGAAGSTDFHESQWAGTEEVALPGGTALAPRSPEGLLEHLYGADWRLSKPGFNWDLDRTSAAVDGRLSVEQRSKVYWADFYARTEYTTGSTFFEFVSDRPGTPGTVVDIGCGDGRDSCAFGATGSRVLGLDQSPVGIEHARRRAADLGLDRVEFRTCDVSRVEDLGAALDAVRDSAGAPTLFYLRFFLHAIRERVQVALLDAIDAHARPGDQLAAEFRTDRDADTSKVHPKHYRRFQNGPELVADLQRRGWTIEHQEERSGLSPYGEEDPVLMRVVARR</sequence>
<keyword evidence="3" id="KW-1185">Reference proteome</keyword>
<evidence type="ECO:0000313" key="2">
    <source>
        <dbReference type="EMBL" id="GAA4722332.1"/>
    </source>
</evidence>
<proteinExistence type="predicted"/>
<dbReference type="EMBL" id="BAABKN010000002">
    <property type="protein sequence ID" value="GAA4722332.1"/>
    <property type="molecule type" value="Genomic_DNA"/>
</dbReference>
<name>A0ABP8Y6Q0_9ACTN</name>
<dbReference type="InterPro" id="IPR029063">
    <property type="entry name" value="SAM-dependent_MTases_sf"/>
</dbReference>